<keyword evidence="1" id="KW-0732">Signal</keyword>
<feature type="signal peptide" evidence="1">
    <location>
        <begin position="1"/>
        <end position="20"/>
    </location>
</feature>
<keyword evidence="4" id="KW-1185">Reference proteome</keyword>
<name>A0ABR1R8A3_9PEZI</name>
<comment type="caution">
    <text evidence="3">The sequence shown here is derived from an EMBL/GenBank/DDBJ whole genome shotgun (WGS) entry which is preliminary data.</text>
</comment>
<dbReference type="Proteomes" id="UP001396898">
    <property type="component" value="Unassembled WGS sequence"/>
</dbReference>
<evidence type="ECO:0000313" key="4">
    <source>
        <dbReference type="Proteomes" id="UP001396898"/>
    </source>
</evidence>
<feature type="chain" id="PRO_5045908775" description="Ecp2 effector protein-like domain-containing protein" evidence="1">
    <location>
        <begin position="21"/>
        <end position="320"/>
    </location>
</feature>
<sequence length="320" mass="34603">MISTYLGACLVAFLPSQALALPATLTNTAANSVASFKPGAVASDFCSEQSYTDKTTSASAWAMDCQALKTWANDNPGLFILDSTSTDFTWTLKTSGTCTVSVKNPNVSSDGKTWIGNKDLAQILDHALAGAGATVEWTGSWKCGGDGSATTPEWWIKKVDSSSSSSSARAATFIPHDDKKRDSDCPEVPFVPTGSTPVTVCGNSSYTDMTTNDSPHWYDCETMWEWTFKQNGTWTLAGVGDDAWWRLSMAGAPDLDKCELVIRHDESGLPPVGNHDVWEILYYIQSQNDKAKGQTAEYQGTLPCLGGLGVQWWMRKTLSS</sequence>
<evidence type="ECO:0000259" key="2">
    <source>
        <dbReference type="Pfam" id="PF14856"/>
    </source>
</evidence>
<dbReference type="Pfam" id="PF14856">
    <property type="entry name" value="Hce2"/>
    <property type="match status" value="2"/>
</dbReference>
<organism evidence="3 4">
    <name type="scientific">Apiospora marii</name>
    <dbReference type="NCBI Taxonomy" id="335849"/>
    <lineage>
        <taxon>Eukaryota</taxon>
        <taxon>Fungi</taxon>
        <taxon>Dikarya</taxon>
        <taxon>Ascomycota</taxon>
        <taxon>Pezizomycotina</taxon>
        <taxon>Sordariomycetes</taxon>
        <taxon>Xylariomycetidae</taxon>
        <taxon>Amphisphaeriales</taxon>
        <taxon>Apiosporaceae</taxon>
        <taxon>Apiospora</taxon>
    </lineage>
</organism>
<dbReference type="EMBL" id="JAQQWI010000018">
    <property type="protein sequence ID" value="KAK8002007.1"/>
    <property type="molecule type" value="Genomic_DNA"/>
</dbReference>
<gene>
    <name evidence="3" type="ORF">PG991_014229</name>
</gene>
<protein>
    <recommendedName>
        <fullName evidence="2">Ecp2 effector protein-like domain-containing protein</fullName>
    </recommendedName>
</protein>
<dbReference type="InterPro" id="IPR029226">
    <property type="entry name" value="Ecp2-like"/>
</dbReference>
<feature type="domain" description="Ecp2 effector protein-like" evidence="2">
    <location>
        <begin position="201"/>
        <end position="304"/>
    </location>
</feature>
<reference evidence="3 4" key="1">
    <citation type="submission" date="2023-01" db="EMBL/GenBank/DDBJ databases">
        <title>Analysis of 21 Apiospora genomes using comparative genomics revels a genus with tremendous synthesis potential of carbohydrate active enzymes and secondary metabolites.</title>
        <authorList>
            <person name="Sorensen T."/>
        </authorList>
    </citation>
    <scope>NUCLEOTIDE SEQUENCE [LARGE SCALE GENOMIC DNA]</scope>
    <source>
        <strain evidence="3 4">CBS 20057</strain>
    </source>
</reference>
<proteinExistence type="predicted"/>
<feature type="domain" description="Ecp2 effector protein-like" evidence="2">
    <location>
        <begin position="46"/>
        <end position="143"/>
    </location>
</feature>
<evidence type="ECO:0000256" key="1">
    <source>
        <dbReference type="SAM" id="SignalP"/>
    </source>
</evidence>
<accession>A0ABR1R8A3</accession>
<evidence type="ECO:0000313" key="3">
    <source>
        <dbReference type="EMBL" id="KAK8002007.1"/>
    </source>
</evidence>